<dbReference type="EMBL" id="KV454012">
    <property type="protein sequence ID" value="ODV96688.1"/>
    <property type="molecule type" value="Genomic_DNA"/>
</dbReference>
<feature type="non-terminal residue" evidence="2">
    <location>
        <position position="137"/>
    </location>
</feature>
<reference evidence="2" key="1">
    <citation type="journal article" date="2016" name="Proc. Natl. Acad. Sci. U.S.A.">
        <title>Comparative genomics of biotechnologically important yeasts.</title>
        <authorList>
            <person name="Riley R."/>
            <person name="Haridas S."/>
            <person name="Wolfe K.H."/>
            <person name="Lopes M.R."/>
            <person name="Hittinger C.T."/>
            <person name="Goeker M."/>
            <person name="Salamov A.A."/>
            <person name="Wisecaver J.H."/>
            <person name="Long T.M."/>
            <person name="Calvey C.H."/>
            <person name="Aerts A.L."/>
            <person name="Barry K.W."/>
            <person name="Choi C."/>
            <person name="Clum A."/>
            <person name="Coughlan A.Y."/>
            <person name="Deshpande S."/>
            <person name="Douglass A.P."/>
            <person name="Hanson S.J."/>
            <person name="Klenk H.-P."/>
            <person name="LaButti K.M."/>
            <person name="Lapidus A."/>
            <person name="Lindquist E.A."/>
            <person name="Lipzen A.M."/>
            <person name="Meier-Kolthoff J.P."/>
            <person name="Ohm R.A."/>
            <person name="Otillar R.P."/>
            <person name="Pangilinan J.L."/>
            <person name="Peng Y."/>
            <person name="Rokas A."/>
            <person name="Rosa C.A."/>
            <person name="Scheuner C."/>
            <person name="Sibirny A.A."/>
            <person name="Slot J.C."/>
            <person name="Stielow J.B."/>
            <person name="Sun H."/>
            <person name="Kurtzman C.P."/>
            <person name="Blackwell M."/>
            <person name="Grigoriev I.V."/>
            <person name="Jeffries T.W."/>
        </authorList>
    </citation>
    <scope>NUCLEOTIDE SEQUENCE</scope>
    <source>
        <strain evidence="2">NRRL Y-2460</strain>
    </source>
</reference>
<proteinExistence type="predicted"/>
<evidence type="ECO:0000313" key="2">
    <source>
        <dbReference type="EMBL" id="ODV96688.1"/>
    </source>
</evidence>
<sequence length="137" mass="15290">MLFPNEFLTGTIELSDIGDEDCSASTIQRNSLATTIGRDENFQISDVNMASLSANLLNISTRSSYFPRKSQNAIILILNQYNMSQNSVTIFKNIIRALALIELEIFFVSTEKVSLSLESGYKSKAVILKNNCEQELI</sequence>
<evidence type="ECO:0000313" key="1">
    <source>
        <dbReference type="EMBL" id="ODV93064.1"/>
    </source>
</evidence>
<dbReference type="Proteomes" id="UP000094236">
    <property type="component" value="Unassembled WGS sequence"/>
</dbReference>
<evidence type="ECO:0000313" key="3">
    <source>
        <dbReference type="Proteomes" id="UP000094236"/>
    </source>
</evidence>
<protein>
    <submittedName>
        <fullName evidence="2">Uncharacterized protein</fullName>
    </submittedName>
</protein>
<name>A0A1E4TYE9_PACTA</name>
<reference evidence="3" key="2">
    <citation type="submission" date="2016-05" db="EMBL/GenBank/DDBJ databases">
        <title>Comparative genomics of biotechnologically important yeasts.</title>
        <authorList>
            <consortium name="DOE Joint Genome Institute"/>
            <person name="Riley R."/>
            <person name="Haridas S."/>
            <person name="Wolfe K.H."/>
            <person name="Lopes M.R."/>
            <person name="Hittinger C.T."/>
            <person name="Goker M."/>
            <person name="Salamov A."/>
            <person name="Wisecaver J."/>
            <person name="Long T.M."/>
            <person name="Aerts A.L."/>
            <person name="Barry K."/>
            <person name="Choi C."/>
            <person name="Clum A."/>
            <person name="Coughlan A.Y."/>
            <person name="Deshpande S."/>
            <person name="Douglass A.P."/>
            <person name="Hanson S.J."/>
            <person name="Klenk H.-P."/>
            <person name="Labutti K."/>
            <person name="Lapidus A."/>
            <person name="Lindquist E."/>
            <person name="Lipzen A."/>
            <person name="Meier-Kolthoff J.P."/>
            <person name="Ohm R.A."/>
            <person name="Otillar R.P."/>
            <person name="Pangilinan J."/>
            <person name="Peng Y."/>
            <person name="Rokas A."/>
            <person name="Rosa C.A."/>
            <person name="Scheuner C."/>
            <person name="Sibirny A.A."/>
            <person name="Slot J.C."/>
            <person name="Stielow J.B."/>
            <person name="Sun H."/>
            <person name="Kurtzman C.P."/>
            <person name="Blackwell M."/>
            <person name="Grigoriev I.V."/>
            <person name="Jeffries T.W."/>
        </authorList>
    </citation>
    <scope>NUCLEOTIDE SEQUENCE [LARGE SCALE GENOMIC DNA]</scope>
    <source>
        <strain evidence="3">NRRL Y-2460</strain>
    </source>
</reference>
<accession>A0A1E4TYE9</accession>
<organism evidence="2 3">
    <name type="scientific">Pachysolen tannophilus NRRL Y-2460</name>
    <dbReference type="NCBI Taxonomy" id="669874"/>
    <lineage>
        <taxon>Eukaryota</taxon>
        <taxon>Fungi</taxon>
        <taxon>Dikarya</taxon>
        <taxon>Ascomycota</taxon>
        <taxon>Saccharomycotina</taxon>
        <taxon>Pichiomycetes</taxon>
        <taxon>Pachysolenaceae</taxon>
        <taxon>Pachysolen</taxon>
    </lineage>
</organism>
<dbReference type="EMBL" id="KV454052">
    <property type="protein sequence ID" value="ODV93064.1"/>
    <property type="molecule type" value="Genomic_DNA"/>
</dbReference>
<gene>
    <name evidence="2" type="ORF">PACTADRAFT_48511</name>
    <name evidence="1" type="ORF">PACTADRAFT_52175</name>
</gene>
<dbReference type="AlphaFoldDB" id="A0A1E4TYE9"/>
<keyword evidence="3" id="KW-1185">Reference proteome</keyword>